<protein>
    <recommendedName>
        <fullName evidence="2">WH1 domain-containing protein</fullName>
    </recommendedName>
</protein>
<sequence>MVSEEILNEINEKLSDTSTIISSAYAKIYSNDFKSTVWKDSQLSGVIVLIVERSLQTVLIRLYDIDKFEMVFETEMYYNFKSHCSKLSPEFYSFPISGGQLGINFVDSSSGTEFFKYISIYSPKEHLSSRKSEHKVLLENENWLEKLKKKVLKKKETIEDKKMEISKPYAVQMVSHVEWDDKRGVYILDSLPGDLRRIFVNDEKLKSEEGSLQGEIRSHKTTDEFHDVKKVHRATNRMRKGTRFSTFEQLEEEVLGSKIQNDGERPFGIRNPTVNAPQSANYYKLLASKISERKAELDKYNPNETESESGSNL</sequence>
<evidence type="ECO:0000259" key="2">
    <source>
        <dbReference type="PROSITE" id="PS50229"/>
    </source>
</evidence>
<evidence type="ECO:0000256" key="1">
    <source>
        <dbReference type="SAM" id="MobiDB-lite"/>
    </source>
</evidence>
<dbReference type="InterPro" id="IPR000697">
    <property type="entry name" value="WH1/EVH1_dom"/>
</dbReference>
<dbReference type="Gene3D" id="2.30.29.30">
    <property type="entry name" value="Pleckstrin-homology domain (PH domain)/Phosphotyrosine-binding domain (PTB)"/>
    <property type="match status" value="1"/>
</dbReference>
<reference evidence="3 4" key="1">
    <citation type="submission" date="2016-11" db="EMBL/GenBank/DDBJ databases">
        <title>The macronuclear genome of Stentor coeruleus: a giant cell with tiny introns.</title>
        <authorList>
            <person name="Slabodnick M."/>
            <person name="Ruby J.G."/>
            <person name="Reiff S.B."/>
            <person name="Swart E.C."/>
            <person name="Gosai S."/>
            <person name="Prabakaran S."/>
            <person name="Witkowska E."/>
            <person name="Larue G.E."/>
            <person name="Fisher S."/>
            <person name="Freeman R.M."/>
            <person name="Gunawardena J."/>
            <person name="Chu W."/>
            <person name="Stover N.A."/>
            <person name="Gregory B.D."/>
            <person name="Nowacki M."/>
            <person name="Derisi J."/>
            <person name="Roy S.W."/>
            <person name="Marshall W.F."/>
            <person name="Sood P."/>
        </authorList>
    </citation>
    <scope>NUCLEOTIDE SEQUENCE [LARGE SCALE GENOMIC DNA]</scope>
    <source>
        <strain evidence="3">WM001</strain>
    </source>
</reference>
<proteinExistence type="predicted"/>
<feature type="region of interest" description="Disordered" evidence="1">
    <location>
        <begin position="294"/>
        <end position="313"/>
    </location>
</feature>
<dbReference type="AlphaFoldDB" id="A0A1R2CRR0"/>
<accession>A0A1R2CRR0</accession>
<organism evidence="3 4">
    <name type="scientific">Stentor coeruleus</name>
    <dbReference type="NCBI Taxonomy" id="5963"/>
    <lineage>
        <taxon>Eukaryota</taxon>
        <taxon>Sar</taxon>
        <taxon>Alveolata</taxon>
        <taxon>Ciliophora</taxon>
        <taxon>Postciliodesmatophora</taxon>
        <taxon>Heterotrichea</taxon>
        <taxon>Heterotrichida</taxon>
        <taxon>Stentoridae</taxon>
        <taxon>Stentor</taxon>
    </lineage>
</organism>
<gene>
    <name evidence="3" type="ORF">SteCoe_5708</name>
</gene>
<keyword evidence="4" id="KW-1185">Reference proteome</keyword>
<comment type="caution">
    <text evidence="3">The sequence shown here is derived from an EMBL/GenBank/DDBJ whole genome shotgun (WGS) entry which is preliminary data.</text>
</comment>
<dbReference type="InterPro" id="IPR011993">
    <property type="entry name" value="PH-like_dom_sf"/>
</dbReference>
<evidence type="ECO:0000313" key="4">
    <source>
        <dbReference type="Proteomes" id="UP000187209"/>
    </source>
</evidence>
<name>A0A1R2CRR0_9CILI</name>
<feature type="domain" description="WH1" evidence="2">
    <location>
        <begin position="13"/>
        <end position="125"/>
    </location>
</feature>
<dbReference type="PROSITE" id="PS50229">
    <property type="entry name" value="WH1"/>
    <property type="match status" value="1"/>
</dbReference>
<dbReference type="SUPFAM" id="SSF50729">
    <property type="entry name" value="PH domain-like"/>
    <property type="match status" value="1"/>
</dbReference>
<dbReference type="Pfam" id="PF00568">
    <property type="entry name" value="WH1"/>
    <property type="match status" value="1"/>
</dbReference>
<dbReference type="Proteomes" id="UP000187209">
    <property type="component" value="Unassembled WGS sequence"/>
</dbReference>
<dbReference type="EMBL" id="MPUH01000076">
    <property type="protein sequence ID" value="OMJ91681.1"/>
    <property type="molecule type" value="Genomic_DNA"/>
</dbReference>
<feature type="compositionally biased region" description="Polar residues" evidence="1">
    <location>
        <begin position="302"/>
        <end position="313"/>
    </location>
</feature>
<evidence type="ECO:0000313" key="3">
    <source>
        <dbReference type="EMBL" id="OMJ91681.1"/>
    </source>
</evidence>
<dbReference type="OrthoDB" id="8963340at2759"/>